<dbReference type="Proteomes" id="UP000094669">
    <property type="component" value="Unassembled WGS sequence"/>
</dbReference>
<protein>
    <submittedName>
        <fullName evidence="1">Uncharacterized protein</fullName>
    </submittedName>
</protein>
<keyword evidence="2" id="KW-1185">Reference proteome</keyword>
<evidence type="ECO:0000313" key="2">
    <source>
        <dbReference type="Proteomes" id="UP000094669"/>
    </source>
</evidence>
<name>A0ABX4YCE8_9LEPT</name>
<dbReference type="EMBL" id="MCRM02000052">
    <property type="protein sequence ID" value="PNV71227.1"/>
    <property type="molecule type" value="Genomic_DNA"/>
</dbReference>
<gene>
    <name evidence="1" type="ORF">BES34_021685</name>
</gene>
<comment type="caution">
    <text evidence="1">The sequence shown here is derived from an EMBL/GenBank/DDBJ whole genome shotgun (WGS) entry which is preliminary data.</text>
</comment>
<accession>A0ABX4YCE8</accession>
<proteinExistence type="predicted"/>
<sequence>MVCPVLRDGPGRTTRQAIFSRGVNLIISRYTSLGSEKPTALLPRNFFLGRGTGAGLDERRRRPTLFLFLFPYHQTTIAAIRGFLVGMEKDSRRGSIRYSRFRKVPNYLSN</sequence>
<evidence type="ECO:0000313" key="1">
    <source>
        <dbReference type="EMBL" id="PNV71227.1"/>
    </source>
</evidence>
<organism evidence="1 2">
    <name type="scientific">Leptospira inadai serovar Lyme</name>
    <dbReference type="NCBI Taxonomy" id="293084"/>
    <lineage>
        <taxon>Bacteria</taxon>
        <taxon>Pseudomonadati</taxon>
        <taxon>Spirochaetota</taxon>
        <taxon>Spirochaetia</taxon>
        <taxon>Leptospirales</taxon>
        <taxon>Leptospiraceae</taxon>
        <taxon>Leptospira</taxon>
    </lineage>
</organism>
<reference evidence="1" key="1">
    <citation type="submission" date="2018-01" db="EMBL/GenBank/DDBJ databases">
        <title>Genomic characterization of Leptospira inadai serogroup Lyme isolated from captured rat in Brazil and comparative analysis with human reference strain.</title>
        <authorList>
            <person name="Moreno L.Z."/>
            <person name="Loureiro A.P."/>
            <person name="Miraglia F."/>
            <person name="Kremer F.S."/>
            <person name="Eslabao M.R."/>
            <person name="Dellagostin O.A."/>
            <person name="Lilenbaum W."/>
            <person name="Moreno A.M."/>
        </authorList>
    </citation>
    <scope>NUCLEOTIDE SEQUENCE [LARGE SCALE GENOMIC DNA]</scope>
    <source>
        <strain evidence="1">M34/99</strain>
    </source>
</reference>